<feature type="domain" description="ABC transporter" evidence="4">
    <location>
        <begin position="1"/>
        <end position="215"/>
    </location>
</feature>
<keyword evidence="1" id="KW-0813">Transport</keyword>
<evidence type="ECO:0000259" key="4">
    <source>
        <dbReference type="PROSITE" id="PS50893"/>
    </source>
</evidence>
<dbReference type="Pfam" id="PF00005">
    <property type="entry name" value="ABC_tran"/>
    <property type="match status" value="1"/>
</dbReference>
<keyword evidence="2" id="KW-0547">Nucleotide-binding</keyword>
<evidence type="ECO:0000313" key="6">
    <source>
        <dbReference type="Proteomes" id="UP001165580"/>
    </source>
</evidence>
<evidence type="ECO:0000256" key="2">
    <source>
        <dbReference type="ARBA" id="ARBA00022741"/>
    </source>
</evidence>
<dbReference type="PROSITE" id="PS50893">
    <property type="entry name" value="ABC_TRANSPORTER_2"/>
    <property type="match status" value="1"/>
</dbReference>
<accession>A0ABT2GD97</accession>
<proteinExistence type="predicted"/>
<dbReference type="RefSeq" id="WP_259485719.1">
    <property type="nucleotide sequence ID" value="NZ_JANTEZ010000002.1"/>
</dbReference>
<keyword evidence="6" id="KW-1185">Reference proteome</keyword>
<gene>
    <name evidence="5" type="ORF">NVV95_06460</name>
</gene>
<dbReference type="EMBL" id="JANTEZ010000002">
    <property type="protein sequence ID" value="MCS5714193.1"/>
    <property type="molecule type" value="Genomic_DNA"/>
</dbReference>
<comment type="caution">
    <text evidence="5">The sequence shown here is derived from an EMBL/GenBank/DDBJ whole genome shotgun (WGS) entry which is preliminary data.</text>
</comment>
<dbReference type="SUPFAM" id="SSF52540">
    <property type="entry name" value="P-loop containing nucleoside triphosphate hydrolases"/>
    <property type="match status" value="1"/>
</dbReference>
<evidence type="ECO:0000256" key="1">
    <source>
        <dbReference type="ARBA" id="ARBA00022448"/>
    </source>
</evidence>
<reference evidence="5" key="1">
    <citation type="submission" date="2022-08" db="EMBL/GenBank/DDBJ databases">
        <authorList>
            <person name="Deng Y."/>
            <person name="Han X.-F."/>
            <person name="Zhang Y.-Q."/>
        </authorList>
    </citation>
    <scope>NUCLEOTIDE SEQUENCE</scope>
    <source>
        <strain evidence="5">CPCC 205716</strain>
    </source>
</reference>
<dbReference type="SMART" id="SM00382">
    <property type="entry name" value="AAA"/>
    <property type="match status" value="1"/>
</dbReference>
<dbReference type="CDD" id="cd03255">
    <property type="entry name" value="ABC_MJ0796_LolCDE_FtsE"/>
    <property type="match status" value="1"/>
</dbReference>
<dbReference type="GO" id="GO:0005524">
    <property type="term" value="F:ATP binding"/>
    <property type="evidence" value="ECO:0007669"/>
    <property type="project" value="UniProtKB-KW"/>
</dbReference>
<dbReference type="PANTHER" id="PTHR24220">
    <property type="entry name" value="IMPORT ATP-BINDING PROTEIN"/>
    <property type="match status" value="1"/>
</dbReference>
<sequence>MLNDITLQVGEGEFVSIVGPSGSGKSTLLYCLGGLERVSAGTVSLTGIDLTQLRAAAIAKLRRDQVGFIFQSCNLIPALDVRENVELQARLAGREVSKREIDAVLLDVGLEGLHEARPERLSGGQQQRVAVARALLSRPRILFADEPTGALDAVAGAGVMGLLRRVADGRRSVVVVTHDPEAAARTDRVLVLRGGQLHRELIRPSARQVFEAVERAA</sequence>
<organism evidence="5 6">
    <name type="scientific">Herbiconiux gentiana</name>
    <dbReference type="NCBI Taxonomy" id="2970912"/>
    <lineage>
        <taxon>Bacteria</taxon>
        <taxon>Bacillati</taxon>
        <taxon>Actinomycetota</taxon>
        <taxon>Actinomycetes</taxon>
        <taxon>Micrococcales</taxon>
        <taxon>Microbacteriaceae</taxon>
        <taxon>Herbiconiux</taxon>
    </lineage>
</organism>
<dbReference type="InterPro" id="IPR027417">
    <property type="entry name" value="P-loop_NTPase"/>
</dbReference>
<dbReference type="Gene3D" id="3.40.50.300">
    <property type="entry name" value="P-loop containing nucleotide triphosphate hydrolases"/>
    <property type="match status" value="1"/>
</dbReference>
<dbReference type="InterPro" id="IPR015854">
    <property type="entry name" value="ABC_transpr_LolD-like"/>
</dbReference>
<dbReference type="InterPro" id="IPR017911">
    <property type="entry name" value="MacB-like_ATP-bd"/>
</dbReference>
<evidence type="ECO:0000313" key="5">
    <source>
        <dbReference type="EMBL" id="MCS5714193.1"/>
    </source>
</evidence>
<dbReference type="Proteomes" id="UP001165580">
    <property type="component" value="Unassembled WGS sequence"/>
</dbReference>
<name>A0ABT2GD97_9MICO</name>
<keyword evidence="3 5" id="KW-0067">ATP-binding</keyword>
<dbReference type="PROSITE" id="PS00211">
    <property type="entry name" value="ABC_TRANSPORTER_1"/>
    <property type="match status" value="1"/>
</dbReference>
<protein>
    <submittedName>
        <fullName evidence="5">ABC transporter ATP-binding protein</fullName>
    </submittedName>
</protein>
<dbReference type="PANTHER" id="PTHR24220:SF685">
    <property type="entry name" value="ABC TRANSPORTER RELATED"/>
    <property type="match status" value="1"/>
</dbReference>
<evidence type="ECO:0000256" key="3">
    <source>
        <dbReference type="ARBA" id="ARBA00022840"/>
    </source>
</evidence>
<dbReference type="InterPro" id="IPR017871">
    <property type="entry name" value="ABC_transporter-like_CS"/>
</dbReference>
<dbReference type="InterPro" id="IPR003593">
    <property type="entry name" value="AAA+_ATPase"/>
</dbReference>
<dbReference type="InterPro" id="IPR003439">
    <property type="entry name" value="ABC_transporter-like_ATP-bd"/>
</dbReference>